<keyword evidence="6" id="KW-0677">Repeat</keyword>
<evidence type="ECO:0000256" key="7">
    <source>
        <dbReference type="ARBA" id="ARBA00022824"/>
    </source>
</evidence>
<dbReference type="AlphaFoldDB" id="A0AAE0QR63"/>
<keyword evidence="11 13" id="KW-0413">Isomerase</keyword>
<keyword evidence="9 13" id="KW-0697">Rotamase</keyword>
<feature type="domain" description="PPIase FKBP-type" evidence="15">
    <location>
        <begin position="429"/>
        <end position="516"/>
    </location>
</feature>
<dbReference type="GO" id="GO:0003755">
    <property type="term" value="F:peptidyl-prolyl cis-trans isomerase activity"/>
    <property type="evidence" value="ECO:0007669"/>
    <property type="project" value="UniProtKB-KW"/>
</dbReference>
<dbReference type="GO" id="GO:0005783">
    <property type="term" value="C:endoplasmic reticulum"/>
    <property type="evidence" value="ECO:0007669"/>
    <property type="project" value="UniProtKB-SubCell"/>
</dbReference>
<dbReference type="InterPro" id="IPR011992">
    <property type="entry name" value="EF-hand-dom_pair"/>
</dbReference>
<dbReference type="InterPro" id="IPR018247">
    <property type="entry name" value="EF_Hand_1_Ca_BS"/>
</dbReference>
<evidence type="ECO:0000256" key="4">
    <source>
        <dbReference type="ARBA" id="ARBA00022723"/>
    </source>
</evidence>
<keyword evidence="10" id="KW-0325">Glycoprotein</keyword>
<dbReference type="Pfam" id="PF00254">
    <property type="entry name" value="FKBP_C"/>
    <property type="match status" value="4"/>
</dbReference>
<feature type="domain" description="EF-hand" evidence="16">
    <location>
        <begin position="527"/>
        <end position="562"/>
    </location>
</feature>
<dbReference type="InterPro" id="IPR001179">
    <property type="entry name" value="PPIase_FKBP_dom"/>
</dbReference>
<evidence type="ECO:0000256" key="3">
    <source>
        <dbReference type="ARBA" id="ARBA00013194"/>
    </source>
</evidence>
<gene>
    <name evidence="17" type="ORF">QTP70_029467</name>
</gene>
<keyword evidence="14" id="KW-0472">Membrane</keyword>
<dbReference type="InterPro" id="IPR046357">
    <property type="entry name" value="PPIase_dom_sf"/>
</dbReference>
<feature type="transmembrane region" description="Helical" evidence="14">
    <location>
        <begin position="14"/>
        <end position="34"/>
    </location>
</feature>
<protein>
    <recommendedName>
        <fullName evidence="3 13">peptidylprolyl isomerase</fullName>
        <ecNumber evidence="3 13">5.2.1.8</ecNumber>
    </recommendedName>
</protein>
<evidence type="ECO:0000256" key="12">
    <source>
        <dbReference type="ARBA" id="ARBA00055986"/>
    </source>
</evidence>
<dbReference type="FunFam" id="3.10.50.40:FF:000002">
    <property type="entry name" value="Peptidylprolyl isomerase"/>
    <property type="match status" value="3"/>
</dbReference>
<dbReference type="EMBL" id="JAUCMX010000012">
    <property type="protein sequence ID" value="KAK3529372.1"/>
    <property type="molecule type" value="Genomic_DNA"/>
</dbReference>
<evidence type="ECO:0000256" key="8">
    <source>
        <dbReference type="ARBA" id="ARBA00022837"/>
    </source>
</evidence>
<evidence type="ECO:0000256" key="5">
    <source>
        <dbReference type="ARBA" id="ARBA00022729"/>
    </source>
</evidence>
<evidence type="ECO:0000256" key="11">
    <source>
        <dbReference type="ARBA" id="ARBA00023235"/>
    </source>
</evidence>
<accession>A0AAE0QR63</accession>
<dbReference type="Gene3D" id="1.10.238.10">
    <property type="entry name" value="EF-hand"/>
    <property type="match status" value="1"/>
</dbReference>
<evidence type="ECO:0000256" key="13">
    <source>
        <dbReference type="PROSITE-ProRule" id="PRU00277"/>
    </source>
</evidence>
<evidence type="ECO:0000313" key="18">
    <source>
        <dbReference type="Proteomes" id="UP001274896"/>
    </source>
</evidence>
<evidence type="ECO:0000256" key="2">
    <source>
        <dbReference type="ARBA" id="ARBA00004240"/>
    </source>
</evidence>
<evidence type="ECO:0000259" key="16">
    <source>
        <dbReference type="PROSITE" id="PS50222"/>
    </source>
</evidence>
<organism evidence="17 18">
    <name type="scientific">Hemibagrus guttatus</name>
    <dbReference type="NCBI Taxonomy" id="175788"/>
    <lineage>
        <taxon>Eukaryota</taxon>
        <taxon>Metazoa</taxon>
        <taxon>Chordata</taxon>
        <taxon>Craniata</taxon>
        <taxon>Vertebrata</taxon>
        <taxon>Euteleostomi</taxon>
        <taxon>Actinopterygii</taxon>
        <taxon>Neopterygii</taxon>
        <taxon>Teleostei</taxon>
        <taxon>Ostariophysi</taxon>
        <taxon>Siluriformes</taxon>
        <taxon>Bagridae</taxon>
        <taxon>Hemibagrus</taxon>
    </lineage>
</organism>
<keyword evidence="14" id="KW-1133">Transmembrane helix</keyword>
<evidence type="ECO:0000256" key="14">
    <source>
        <dbReference type="SAM" id="Phobius"/>
    </source>
</evidence>
<dbReference type="Proteomes" id="UP001274896">
    <property type="component" value="Unassembled WGS sequence"/>
</dbReference>
<keyword evidence="8" id="KW-0106">Calcium</keyword>
<dbReference type="EC" id="5.2.1.8" evidence="3 13"/>
<keyword evidence="14" id="KW-0812">Transmembrane</keyword>
<reference evidence="17" key="1">
    <citation type="submission" date="2023-06" db="EMBL/GenBank/DDBJ databases">
        <title>Male Hemibagrus guttatus genome.</title>
        <authorList>
            <person name="Bian C."/>
        </authorList>
    </citation>
    <scope>NUCLEOTIDE SEQUENCE</scope>
    <source>
        <strain evidence="17">Male_cb2023</strain>
        <tissue evidence="17">Muscle</tissue>
    </source>
</reference>
<sequence length="613" mass="68412">SHAHSDPVGQMCTVTPGLCVCVCVLARFCLVVSSMMSRSRLILSAVLALWACGSCSPGPVEDVLVDSYSRPKLCVREVKKGDLVRYHYNATFTDGRQFDSSYDRGTAFFVKVGDGRQIAGVDKGIVGMCINERRKITVPPHLAYGSQGAGDTIPPDSTLVFDLILLDIFNMADRVRTEIIKTQQNCTRSVMKTDFVRFHFNGSLLDGTHFDSSYDRSQTQDNVIGDGWLIKGLDEGLLGMCVGEIRNFVIPPFLAFGEKGYEEQVNNHLIGRSGKEIPPHATVIYDVLLVDLHNRKDDITVEIQEIPEPCTRKTIIGDYIRYHYNGTFLNGNAFDSSYTHNSTYNTYIGLGYVISGMDKGLQGVCMGERRRIIMPPHLAYGQQGAGKEIPASAVLVFDIHVIDFHNPKDSVQVDVTFKPEVCNETSQVNDYIQYHYNCTLMDGTLLFTSNDYSVPQDVLLGGDKVINGLDEGLRGMCVGERRIIIIPPHLGHGERGAGIVPGSAVLRFEVELISIQKGIPEGYLFVWLDETPKEIFETLDINQDKEVPLEEFSEFIKRQVAEGKGRLKPAQDPESVIRDMFKNQDRNGDGRITADELKLKVEEDREKIQHEEL</sequence>
<comment type="caution">
    <text evidence="17">The sequence shown here is derived from an EMBL/GenBank/DDBJ whole genome shotgun (WGS) entry which is preliminary data.</text>
</comment>
<keyword evidence="5" id="KW-0732">Signal</keyword>
<dbReference type="InterPro" id="IPR051989">
    <property type="entry name" value="FKBP-like_isomerase"/>
</dbReference>
<feature type="non-terminal residue" evidence="17">
    <location>
        <position position="613"/>
    </location>
</feature>
<keyword evidence="18" id="KW-1185">Reference proteome</keyword>
<dbReference type="SMART" id="SM00054">
    <property type="entry name" value="EFh"/>
    <property type="match status" value="2"/>
</dbReference>
<evidence type="ECO:0000256" key="1">
    <source>
        <dbReference type="ARBA" id="ARBA00000971"/>
    </source>
</evidence>
<evidence type="ECO:0000259" key="15">
    <source>
        <dbReference type="PROSITE" id="PS50059"/>
    </source>
</evidence>
<comment type="catalytic activity">
    <reaction evidence="1 13">
        <text>[protein]-peptidylproline (omega=180) = [protein]-peptidylproline (omega=0)</text>
        <dbReference type="Rhea" id="RHEA:16237"/>
        <dbReference type="Rhea" id="RHEA-COMP:10747"/>
        <dbReference type="Rhea" id="RHEA-COMP:10748"/>
        <dbReference type="ChEBI" id="CHEBI:83833"/>
        <dbReference type="ChEBI" id="CHEBI:83834"/>
        <dbReference type="EC" id="5.2.1.8"/>
    </reaction>
</comment>
<dbReference type="PROSITE" id="PS50059">
    <property type="entry name" value="FKBP_PPIASE"/>
    <property type="match status" value="4"/>
</dbReference>
<keyword evidence="7" id="KW-0256">Endoplasmic reticulum</keyword>
<evidence type="ECO:0000256" key="9">
    <source>
        <dbReference type="ARBA" id="ARBA00023110"/>
    </source>
</evidence>
<feature type="domain" description="EF-hand" evidence="16">
    <location>
        <begin position="572"/>
        <end position="607"/>
    </location>
</feature>
<dbReference type="SUPFAM" id="SSF54534">
    <property type="entry name" value="FKBP-like"/>
    <property type="match status" value="4"/>
</dbReference>
<dbReference type="PROSITE" id="PS00018">
    <property type="entry name" value="EF_HAND_1"/>
    <property type="match status" value="1"/>
</dbReference>
<proteinExistence type="predicted"/>
<dbReference type="GO" id="GO:0005509">
    <property type="term" value="F:calcium ion binding"/>
    <property type="evidence" value="ECO:0007669"/>
    <property type="project" value="InterPro"/>
</dbReference>
<comment type="subcellular location">
    <subcellularLocation>
        <location evidence="2">Endoplasmic reticulum</location>
    </subcellularLocation>
</comment>
<dbReference type="Gene3D" id="3.10.50.40">
    <property type="match status" value="4"/>
</dbReference>
<feature type="domain" description="PPIase FKBP-type" evidence="15">
    <location>
        <begin position="193"/>
        <end position="293"/>
    </location>
</feature>
<keyword evidence="4" id="KW-0479">Metal-binding</keyword>
<evidence type="ECO:0000313" key="17">
    <source>
        <dbReference type="EMBL" id="KAK3529372.1"/>
    </source>
</evidence>
<dbReference type="InterPro" id="IPR002048">
    <property type="entry name" value="EF_hand_dom"/>
</dbReference>
<dbReference type="PANTHER" id="PTHR46046:SF3">
    <property type="entry name" value="PEPTIDYL-PROLYL CIS-TRANS ISOMERASE FKBP10"/>
    <property type="match status" value="1"/>
</dbReference>
<comment type="function">
    <text evidence="12">PPIases accelerate the folding of proteins during protein synthesis.</text>
</comment>
<name>A0AAE0QR63_9TELE</name>
<dbReference type="PANTHER" id="PTHR46046">
    <property type="entry name" value="PEPTIDYLPROLYL ISOMERASE"/>
    <property type="match status" value="1"/>
</dbReference>
<evidence type="ECO:0000256" key="6">
    <source>
        <dbReference type="ARBA" id="ARBA00022737"/>
    </source>
</evidence>
<evidence type="ECO:0000256" key="10">
    <source>
        <dbReference type="ARBA" id="ARBA00023180"/>
    </source>
</evidence>
<dbReference type="SUPFAM" id="SSF47473">
    <property type="entry name" value="EF-hand"/>
    <property type="match status" value="1"/>
</dbReference>
<feature type="domain" description="PPIase FKBP-type" evidence="15">
    <location>
        <begin position="317"/>
        <end position="405"/>
    </location>
</feature>
<dbReference type="PROSITE" id="PS50222">
    <property type="entry name" value="EF_HAND_2"/>
    <property type="match status" value="2"/>
</dbReference>
<feature type="domain" description="PPIase FKBP-type" evidence="15">
    <location>
        <begin position="81"/>
        <end position="169"/>
    </location>
</feature>